<comment type="function">
    <text evidence="4">Required for high-level post-exponential phase expression of a series of secreted proteins.</text>
</comment>
<evidence type="ECO:0000256" key="4">
    <source>
        <dbReference type="ARBA" id="ARBA00037164"/>
    </source>
</evidence>
<accession>A0A1G8PJC7</accession>
<dbReference type="AlphaFoldDB" id="A0A1G8PJC7"/>
<sequence length="248" mass="28967">MLEVFICEDNFKERVMIEETVWKYGMIHDWDLKIRLATDQPLDILEFIDNHPVSNGLFLLDVDLGTDYLNGIELGAKIRQRCPNAKIVFITIHSESVHTTFEYVVEAMGYIIKSSRESTVEEIRRILKVAYDRYLVDRSQSSQSMFKVELGGTIRLYPFEEIMFFEKSLNAHQVILVHEKGEIKYRGNLKDIEQVSEYFFRSHQSFIINLMNIVQVDRKKRVVTMKDGSQYLVSTRKLTSLIALLDAN</sequence>
<proteinExistence type="predicted"/>
<evidence type="ECO:0000313" key="9">
    <source>
        <dbReference type="Proteomes" id="UP000235682"/>
    </source>
</evidence>
<evidence type="ECO:0000256" key="5">
    <source>
        <dbReference type="PROSITE-ProRule" id="PRU00169"/>
    </source>
</evidence>
<dbReference type="PANTHER" id="PTHR37299:SF3">
    <property type="entry name" value="STAGE 0 SPORULATION PROTEIN A HOMOLOG"/>
    <property type="match status" value="1"/>
</dbReference>
<dbReference type="OrthoDB" id="9809318at2"/>
<dbReference type="InterPro" id="IPR001789">
    <property type="entry name" value="Sig_transdc_resp-reg_receiver"/>
</dbReference>
<feature type="domain" description="Response regulatory" evidence="6">
    <location>
        <begin position="3"/>
        <end position="128"/>
    </location>
</feature>
<dbReference type="RefSeq" id="WP_092086885.1">
    <property type="nucleotide sequence ID" value="NZ_FNEL01000074.1"/>
</dbReference>
<keyword evidence="3" id="KW-0010">Activator</keyword>
<organism evidence="8 9">
    <name type="scientific">Dolosicoccus paucivorans</name>
    <dbReference type="NCBI Taxonomy" id="84521"/>
    <lineage>
        <taxon>Bacteria</taxon>
        <taxon>Bacillati</taxon>
        <taxon>Bacillota</taxon>
        <taxon>Bacilli</taxon>
        <taxon>Lactobacillales</taxon>
        <taxon>Aerococcaceae</taxon>
        <taxon>Dolosicoccus</taxon>
    </lineage>
</organism>
<dbReference type="InterPro" id="IPR046947">
    <property type="entry name" value="LytR-like"/>
</dbReference>
<evidence type="ECO:0000259" key="7">
    <source>
        <dbReference type="PROSITE" id="PS50930"/>
    </source>
</evidence>
<dbReference type="Pfam" id="PF04397">
    <property type="entry name" value="LytTR"/>
    <property type="match status" value="1"/>
</dbReference>
<evidence type="ECO:0000256" key="3">
    <source>
        <dbReference type="ARBA" id="ARBA00023159"/>
    </source>
</evidence>
<reference evidence="8 9" key="1">
    <citation type="submission" date="2017-09" db="EMBL/GenBank/DDBJ databases">
        <title>Bacterial strain isolated from the female urinary microbiota.</title>
        <authorList>
            <person name="Thomas-White K."/>
            <person name="Kumar N."/>
            <person name="Forster S."/>
            <person name="Putonti C."/>
            <person name="Lawley T."/>
            <person name="Wolfe A.J."/>
        </authorList>
    </citation>
    <scope>NUCLEOTIDE SEQUENCE [LARGE SCALE GENOMIC DNA]</scope>
    <source>
        <strain evidence="8 9">UMB0852</strain>
    </source>
</reference>
<evidence type="ECO:0000256" key="2">
    <source>
        <dbReference type="ARBA" id="ARBA00023012"/>
    </source>
</evidence>
<keyword evidence="5" id="KW-0597">Phosphoprotein</keyword>
<dbReference type="Gene3D" id="3.40.50.2300">
    <property type="match status" value="1"/>
</dbReference>
<dbReference type="PROSITE" id="PS50930">
    <property type="entry name" value="HTH_LYTTR"/>
    <property type="match status" value="1"/>
</dbReference>
<comment type="caution">
    <text evidence="8">The sequence shown here is derived from an EMBL/GenBank/DDBJ whole genome shotgun (WGS) entry which is preliminary data.</text>
</comment>
<dbReference type="Gene3D" id="2.40.50.1020">
    <property type="entry name" value="LytTr DNA-binding domain"/>
    <property type="match status" value="1"/>
</dbReference>
<evidence type="ECO:0000256" key="1">
    <source>
        <dbReference type="ARBA" id="ARBA00022490"/>
    </source>
</evidence>
<dbReference type="GO" id="GO:0000156">
    <property type="term" value="F:phosphorelay response regulator activity"/>
    <property type="evidence" value="ECO:0007669"/>
    <property type="project" value="InterPro"/>
</dbReference>
<feature type="domain" description="HTH LytTR-type" evidence="7">
    <location>
        <begin position="146"/>
        <end position="247"/>
    </location>
</feature>
<dbReference type="EMBL" id="PNHE01000030">
    <property type="protein sequence ID" value="PMC58001.1"/>
    <property type="molecule type" value="Genomic_DNA"/>
</dbReference>
<protein>
    <submittedName>
        <fullName evidence="8">DNA-binding response regulator</fullName>
    </submittedName>
</protein>
<feature type="modified residue" description="4-aspartylphosphate" evidence="5">
    <location>
        <position position="61"/>
    </location>
</feature>
<dbReference type="STRING" id="84521.SAMN04487994_10745"/>
<evidence type="ECO:0000259" key="6">
    <source>
        <dbReference type="PROSITE" id="PS50110"/>
    </source>
</evidence>
<dbReference type="InterPro" id="IPR011006">
    <property type="entry name" value="CheY-like_superfamily"/>
</dbReference>
<gene>
    <name evidence="8" type="ORF">CJ205_06620</name>
</gene>
<dbReference type="Proteomes" id="UP000235682">
    <property type="component" value="Unassembled WGS sequence"/>
</dbReference>
<keyword evidence="8" id="KW-0238">DNA-binding</keyword>
<evidence type="ECO:0000313" key="8">
    <source>
        <dbReference type="EMBL" id="PMC58001.1"/>
    </source>
</evidence>
<dbReference type="SUPFAM" id="SSF52172">
    <property type="entry name" value="CheY-like"/>
    <property type="match status" value="1"/>
</dbReference>
<dbReference type="PANTHER" id="PTHR37299">
    <property type="entry name" value="TRANSCRIPTIONAL REGULATOR-RELATED"/>
    <property type="match status" value="1"/>
</dbReference>
<dbReference type="PROSITE" id="PS50110">
    <property type="entry name" value="RESPONSE_REGULATORY"/>
    <property type="match status" value="1"/>
</dbReference>
<keyword evidence="2" id="KW-0902">Two-component regulatory system</keyword>
<name>A0A1G8PJC7_9LACT</name>
<keyword evidence="1" id="KW-0963">Cytoplasm</keyword>
<dbReference type="SMART" id="SM00850">
    <property type="entry name" value="LytTR"/>
    <property type="match status" value="1"/>
</dbReference>
<keyword evidence="9" id="KW-1185">Reference proteome</keyword>
<dbReference type="GO" id="GO:0003677">
    <property type="term" value="F:DNA binding"/>
    <property type="evidence" value="ECO:0007669"/>
    <property type="project" value="UniProtKB-KW"/>
</dbReference>
<dbReference type="Pfam" id="PF00072">
    <property type="entry name" value="Response_reg"/>
    <property type="match status" value="1"/>
</dbReference>
<dbReference type="InterPro" id="IPR007492">
    <property type="entry name" value="LytTR_DNA-bd_dom"/>
</dbReference>